<organism evidence="1">
    <name type="scientific">marine sediment metagenome</name>
    <dbReference type="NCBI Taxonomy" id="412755"/>
    <lineage>
        <taxon>unclassified sequences</taxon>
        <taxon>metagenomes</taxon>
        <taxon>ecological metagenomes</taxon>
    </lineage>
</organism>
<feature type="non-terminal residue" evidence="1">
    <location>
        <position position="1"/>
    </location>
</feature>
<dbReference type="AlphaFoldDB" id="X1AV46"/>
<feature type="non-terminal residue" evidence="1">
    <location>
        <position position="442"/>
    </location>
</feature>
<protein>
    <submittedName>
        <fullName evidence="1">Uncharacterized protein</fullName>
    </submittedName>
</protein>
<sequence length="442" mass="50908">SEFPCNEQGDFLNPCDGRPNKKGEMNFVQISGVFAKEDHEVVAPPLSDFREYQGVNTLEEQKLAGQYRRELEAEAVEAIKSAPATWKVVEILTTQNVSLAVAKALVERFGLESSRQIAARLQDFLYGDKAKHILRLIDEDVQNLQAVQAVQRAWDCIKGNIEHFDAAVAEKKESFLSRFYHAMARTFENITAKAKEGRIDPFLRVNLLKYSKEEEEIPLHDAEREIKIGFFPIAANPLNWGHILPPLMSMNALELDTIILRVQGEISYKKLLACERVSVKDRHFTVNEAIKGLYPLVRYTDLGSEENNEREGSDEMHRFLKLNAERKIHLYYLIGAEDEQRMWNYMRQQYEFFGKYNFGINPNHRVTFAVMQRDEYGATVTLKDLEDISRQVQKEFGQKQFLNIALVQDPDIDLHVSSTYYRNTQDGAFVPKIVHDFAKSYG</sequence>
<proteinExistence type="predicted"/>
<dbReference type="InterPro" id="IPR014729">
    <property type="entry name" value="Rossmann-like_a/b/a_fold"/>
</dbReference>
<dbReference type="Gene3D" id="3.40.50.620">
    <property type="entry name" value="HUPs"/>
    <property type="match status" value="1"/>
</dbReference>
<reference evidence="1" key="1">
    <citation type="journal article" date="2014" name="Front. Microbiol.">
        <title>High frequency of phylogenetically diverse reductive dehalogenase-homologous genes in deep subseafloor sedimentary metagenomes.</title>
        <authorList>
            <person name="Kawai M."/>
            <person name="Futagami T."/>
            <person name="Toyoda A."/>
            <person name="Takaki Y."/>
            <person name="Nishi S."/>
            <person name="Hori S."/>
            <person name="Arai W."/>
            <person name="Tsubouchi T."/>
            <person name="Morono Y."/>
            <person name="Uchiyama I."/>
            <person name="Ito T."/>
            <person name="Fujiyama A."/>
            <person name="Inagaki F."/>
            <person name="Takami H."/>
        </authorList>
    </citation>
    <scope>NUCLEOTIDE SEQUENCE</scope>
    <source>
        <strain evidence="1">Expedition CK06-06</strain>
    </source>
</reference>
<comment type="caution">
    <text evidence="1">The sequence shown here is derived from an EMBL/GenBank/DDBJ whole genome shotgun (WGS) entry which is preliminary data.</text>
</comment>
<name>X1AV46_9ZZZZ</name>
<accession>X1AV46</accession>
<gene>
    <name evidence="1" type="ORF">S01H4_17676</name>
</gene>
<evidence type="ECO:0000313" key="1">
    <source>
        <dbReference type="EMBL" id="GAG63716.1"/>
    </source>
</evidence>
<dbReference type="EMBL" id="BART01007798">
    <property type="protein sequence ID" value="GAG63716.1"/>
    <property type="molecule type" value="Genomic_DNA"/>
</dbReference>